<dbReference type="RefSeq" id="XP_004181995.1">
    <property type="nucleotide sequence ID" value="XM_004181947.1"/>
</dbReference>
<dbReference type="OrthoDB" id="264392at2759"/>
<feature type="transmembrane region" description="Helical" evidence="6">
    <location>
        <begin position="77"/>
        <end position="100"/>
    </location>
</feature>
<feature type="transmembrane region" description="Helical" evidence="6">
    <location>
        <begin position="115"/>
        <end position="142"/>
    </location>
</feature>
<evidence type="ECO:0000256" key="3">
    <source>
        <dbReference type="ARBA" id="ARBA00022989"/>
    </source>
</evidence>
<feature type="transmembrane region" description="Helical" evidence="6">
    <location>
        <begin position="6"/>
        <end position="28"/>
    </location>
</feature>
<dbReference type="FunCoup" id="I2H7X4">
    <property type="interactions" value="178"/>
</dbReference>
<evidence type="ECO:0008006" key="11">
    <source>
        <dbReference type="Google" id="ProtNLM"/>
    </source>
</evidence>
<dbReference type="OMA" id="FRFNYQH"/>
<dbReference type="InParanoid" id="I2H7X4"/>
<evidence type="ECO:0000313" key="10">
    <source>
        <dbReference type="Proteomes" id="UP000002866"/>
    </source>
</evidence>
<evidence type="ECO:0000313" key="9">
    <source>
        <dbReference type="EMBL" id="CCH62476.1"/>
    </source>
</evidence>
<evidence type="ECO:0000256" key="5">
    <source>
        <dbReference type="SAM" id="MobiDB-lite"/>
    </source>
</evidence>
<gene>
    <name evidence="9" type="primary">TBLA0H01900</name>
    <name evidence="9" type="ORF">TBLA_0H01900</name>
</gene>
<evidence type="ECO:0000256" key="4">
    <source>
        <dbReference type="ARBA" id="ARBA00023136"/>
    </source>
</evidence>
<dbReference type="GeneID" id="14497633"/>
<dbReference type="InterPro" id="IPR022535">
    <property type="entry name" value="Golgi_pH-regulator_cons_dom"/>
</dbReference>
<feature type="domain" description="Abscisic acid G-protein coupled receptor-like" evidence="7">
    <location>
        <begin position="301"/>
        <end position="539"/>
    </location>
</feature>
<sequence>MLEDLLLLILLAICTVLIYHWSYTIMWYRLGGLFETVTSNSKVKLFDSFPELETDTNSFFYNLYSEYSVSSHKVNKIIHVLFSIAMTCYVDTIVVILWQIMTVESEQEADFVSLWIWPLLSMLLSVLLILVQPFLIIISVMNKFFREKMDVDRLIIFTTGTLFVLIMTLNSLSFGPFQYTYNILTKISIAGVSILAILSGIATVSTLYYTFTFIWKRGTASKLGLSTINRRTNSNSLLWTTDVSVMEKIHDYELNIKNNIEILRTLRDDPGEGHSQLTKQLMEKIGWYQIELAKLESQLKQPSSIKTFKRIFQGSFTIYCLHKIIITFCKRIPHIIEHAWYYPQDYEYDHFYKDGLISTSSDPLAVTLANVLDFIFFKFQFQHELDYLTKQISLLLSTSLFICSLSTVATTISYLLALLPLKIQIIAMFAMQSNTSSSELPISKKDSDRDNRNNIGTSRDRRNPPSLIKNLLVSELAGIYVVATTLTIRSNLPFEISQKLNLLLGKRFTVPNLVIDNWFDEIYAITCLVTITFIKLAERTIFRTSH</sequence>
<dbReference type="eggNOG" id="KOG2417">
    <property type="taxonomic scope" value="Eukaryota"/>
</dbReference>
<keyword evidence="2 6" id="KW-0812">Transmembrane</keyword>
<dbReference type="HOGENOM" id="CLU_498921_0_0_1"/>
<dbReference type="Pfam" id="PF12537">
    <property type="entry name" value="GPHR_N"/>
    <property type="match status" value="1"/>
</dbReference>
<dbReference type="STRING" id="1071380.I2H7X4"/>
<proteinExistence type="predicted"/>
<accession>I2H7X4</accession>
<keyword evidence="4 6" id="KW-0472">Membrane</keyword>
<keyword evidence="10" id="KW-1185">Reference proteome</keyword>
<evidence type="ECO:0000256" key="2">
    <source>
        <dbReference type="ARBA" id="ARBA00022692"/>
    </source>
</evidence>
<dbReference type="GO" id="GO:0016020">
    <property type="term" value="C:membrane"/>
    <property type="evidence" value="ECO:0007669"/>
    <property type="project" value="UniProtKB-SubCell"/>
</dbReference>
<dbReference type="EMBL" id="HE806323">
    <property type="protein sequence ID" value="CCH62476.1"/>
    <property type="molecule type" value="Genomic_DNA"/>
</dbReference>
<reference evidence="9 10" key="1">
    <citation type="journal article" date="2011" name="Proc. Natl. Acad. Sci. U.S.A.">
        <title>Evolutionary erosion of yeast sex chromosomes by mating-type switching accidents.</title>
        <authorList>
            <person name="Gordon J.L."/>
            <person name="Armisen D."/>
            <person name="Proux-Wera E."/>
            <person name="Oheigeartaigh S.S."/>
            <person name="Byrne K.P."/>
            <person name="Wolfe K.H."/>
        </authorList>
    </citation>
    <scope>NUCLEOTIDE SEQUENCE [LARGE SCALE GENOMIC DNA]</scope>
    <source>
        <strain evidence="10">ATCC 34711 / CBS 6284 / DSM 70876 / NBRC 10599 / NRRL Y-10934 / UCD 77-7</strain>
    </source>
</reference>
<evidence type="ECO:0000256" key="1">
    <source>
        <dbReference type="ARBA" id="ARBA00004141"/>
    </source>
</evidence>
<feature type="transmembrane region" description="Helical" evidence="6">
    <location>
        <begin position="393"/>
        <end position="419"/>
    </location>
</feature>
<dbReference type="Proteomes" id="UP000002866">
    <property type="component" value="Chromosome 8"/>
</dbReference>
<organism evidence="9 10">
    <name type="scientific">Henningerozyma blattae (strain ATCC 34711 / CBS 6284 / DSM 70876 / NBRC 10599 / NRRL Y-10934 / UCD 77-7)</name>
    <name type="common">Yeast</name>
    <name type="synonym">Tetrapisispora blattae</name>
    <dbReference type="NCBI Taxonomy" id="1071380"/>
    <lineage>
        <taxon>Eukaryota</taxon>
        <taxon>Fungi</taxon>
        <taxon>Dikarya</taxon>
        <taxon>Ascomycota</taxon>
        <taxon>Saccharomycotina</taxon>
        <taxon>Saccharomycetes</taxon>
        <taxon>Saccharomycetales</taxon>
        <taxon>Saccharomycetaceae</taxon>
        <taxon>Henningerozyma</taxon>
    </lineage>
</organism>
<feature type="compositionally biased region" description="Basic and acidic residues" evidence="5">
    <location>
        <begin position="442"/>
        <end position="462"/>
    </location>
</feature>
<feature type="transmembrane region" description="Helical" evidence="6">
    <location>
        <begin position="187"/>
        <end position="211"/>
    </location>
</feature>
<dbReference type="InterPro" id="IPR015672">
    <property type="entry name" value="GPHR/GTG"/>
</dbReference>
<feature type="region of interest" description="Disordered" evidence="5">
    <location>
        <begin position="438"/>
        <end position="462"/>
    </location>
</feature>
<evidence type="ECO:0000256" key="6">
    <source>
        <dbReference type="SAM" id="Phobius"/>
    </source>
</evidence>
<keyword evidence="3 6" id="KW-1133">Transmembrane helix</keyword>
<evidence type="ECO:0000259" key="8">
    <source>
        <dbReference type="Pfam" id="PF12537"/>
    </source>
</evidence>
<dbReference type="PANTHER" id="PTHR15948:SF0">
    <property type="entry name" value="GOLGI PH REGULATOR A-RELATED"/>
    <property type="match status" value="1"/>
</dbReference>
<dbReference type="AlphaFoldDB" id="I2H7X4"/>
<comment type="subcellular location">
    <subcellularLocation>
        <location evidence="1">Membrane</location>
        <topology evidence="1">Multi-pass membrane protein</topology>
    </subcellularLocation>
</comment>
<dbReference type="KEGG" id="tbl:TBLA_0H01900"/>
<dbReference type="InterPro" id="IPR025969">
    <property type="entry name" value="ABA_GPCR_dom"/>
</dbReference>
<evidence type="ECO:0000259" key="7">
    <source>
        <dbReference type="Pfam" id="PF12430"/>
    </source>
</evidence>
<name>I2H7X4_HENB6</name>
<feature type="transmembrane region" description="Helical" evidence="6">
    <location>
        <begin position="154"/>
        <end position="175"/>
    </location>
</feature>
<dbReference type="Pfam" id="PF12430">
    <property type="entry name" value="ABA_GPCR"/>
    <property type="match status" value="1"/>
</dbReference>
<protein>
    <recommendedName>
        <fullName evidence="11">Abscisic acid G-protein coupled receptor-like domain-containing protein</fullName>
    </recommendedName>
</protein>
<dbReference type="PANTHER" id="PTHR15948">
    <property type="entry name" value="G-PROTEIN COUPLED RECEPTOR 89-RELATED"/>
    <property type="match status" value="1"/>
</dbReference>
<feature type="domain" description="Golgi pH regulator conserved" evidence="8">
    <location>
        <begin position="177"/>
        <end position="251"/>
    </location>
</feature>